<dbReference type="InterPro" id="IPR011335">
    <property type="entry name" value="Restrct_endonuc-II-like"/>
</dbReference>
<keyword evidence="3" id="KW-1185">Reference proteome</keyword>
<sequence length="183" mass="21829">MTNLAYTEHYTYDDYVKWEGDWELIFGTAFAMAPAPVKKHQNLNVKITTQLEEYFEECSRCEVLIEEDYKISDDTVLRPDIAVVCDDLNETYISKAPEIVVEILSPSTARRDEKVKFDLYEFEKVKYYILVYPDDLKAKVFKHNGDRFIKEGDFFDEVYEFKDLKCKAKIDFNRVFRKYRKND</sequence>
<feature type="domain" description="Putative restriction endonuclease" evidence="1">
    <location>
        <begin position="13"/>
        <end position="145"/>
    </location>
</feature>
<dbReference type="PANTHER" id="PTHR36558">
    <property type="entry name" value="GLR1098 PROTEIN"/>
    <property type="match status" value="1"/>
</dbReference>
<keyword evidence="2" id="KW-0540">Nuclease</keyword>
<keyword evidence="2" id="KW-0255">Endonuclease</keyword>
<dbReference type="Gene3D" id="3.90.1570.10">
    <property type="entry name" value="tt1808, chain A"/>
    <property type="match status" value="1"/>
</dbReference>
<dbReference type="AlphaFoldDB" id="A0A1I5TE31"/>
<dbReference type="GO" id="GO:0004519">
    <property type="term" value="F:endonuclease activity"/>
    <property type="evidence" value="ECO:0007669"/>
    <property type="project" value="UniProtKB-KW"/>
</dbReference>
<proteinExistence type="predicted"/>
<evidence type="ECO:0000313" key="3">
    <source>
        <dbReference type="Proteomes" id="UP000199227"/>
    </source>
</evidence>
<protein>
    <submittedName>
        <fullName evidence="2">Putative restriction endonuclease</fullName>
    </submittedName>
</protein>
<dbReference type="SUPFAM" id="SSF52980">
    <property type="entry name" value="Restriction endonuclease-like"/>
    <property type="match status" value="1"/>
</dbReference>
<dbReference type="Proteomes" id="UP000199227">
    <property type="component" value="Unassembled WGS sequence"/>
</dbReference>
<organism evidence="2 3">
    <name type="scientific">Hydrogenimonas thermophila</name>
    <dbReference type="NCBI Taxonomy" id="223786"/>
    <lineage>
        <taxon>Bacteria</taxon>
        <taxon>Pseudomonadati</taxon>
        <taxon>Campylobacterota</taxon>
        <taxon>Epsilonproteobacteria</taxon>
        <taxon>Campylobacterales</taxon>
        <taxon>Hydrogenimonadaceae</taxon>
        <taxon>Hydrogenimonas</taxon>
    </lineage>
</organism>
<dbReference type="EMBL" id="FOXB01000043">
    <property type="protein sequence ID" value="SFP81280.1"/>
    <property type="molecule type" value="Genomic_DNA"/>
</dbReference>
<accession>A0A1I5TE31</accession>
<gene>
    <name evidence="2" type="ORF">SAMN05216234_14314</name>
</gene>
<evidence type="ECO:0000259" key="1">
    <source>
        <dbReference type="Pfam" id="PF05685"/>
    </source>
</evidence>
<dbReference type="Pfam" id="PF05685">
    <property type="entry name" value="Uma2"/>
    <property type="match status" value="1"/>
</dbReference>
<name>A0A1I5TE31_9BACT</name>
<dbReference type="PANTHER" id="PTHR36558:SF1">
    <property type="entry name" value="RESTRICTION ENDONUCLEASE DOMAIN-CONTAINING PROTEIN-RELATED"/>
    <property type="match status" value="1"/>
</dbReference>
<dbReference type="CDD" id="cd06260">
    <property type="entry name" value="DUF820-like"/>
    <property type="match status" value="1"/>
</dbReference>
<dbReference type="InterPro" id="IPR012296">
    <property type="entry name" value="Nuclease_put_TT1808"/>
</dbReference>
<dbReference type="STRING" id="223786.SAMN05216234_14314"/>
<keyword evidence="2" id="KW-0378">Hydrolase</keyword>
<dbReference type="InterPro" id="IPR008538">
    <property type="entry name" value="Uma2"/>
</dbReference>
<evidence type="ECO:0000313" key="2">
    <source>
        <dbReference type="EMBL" id="SFP81280.1"/>
    </source>
</evidence>
<dbReference type="RefSeq" id="WP_245757059.1">
    <property type="nucleotide sequence ID" value="NZ_FOXB01000043.1"/>
</dbReference>
<reference evidence="2 3" key="1">
    <citation type="submission" date="2016-10" db="EMBL/GenBank/DDBJ databases">
        <authorList>
            <person name="de Groot N.N."/>
        </authorList>
    </citation>
    <scope>NUCLEOTIDE SEQUENCE [LARGE SCALE GENOMIC DNA]</scope>
    <source>
        <strain evidence="2 3">EP1-55-1</strain>
    </source>
</reference>